<comment type="caution">
    <text evidence="1">The sequence shown here is derived from an EMBL/GenBank/DDBJ whole genome shotgun (WGS) entry which is preliminary data.</text>
</comment>
<dbReference type="EMBL" id="SJOL01001039">
    <property type="protein sequence ID" value="TGZ75132.1"/>
    <property type="molecule type" value="Genomic_DNA"/>
</dbReference>
<evidence type="ECO:0000313" key="2">
    <source>
        <dbReference type="Proteomes" id="UP000308267"/>
    </source>
</evidence>
<keyword evidence="2" id="KW-1185">Reference proteome</keyword>
<name>A0A4S2MES7_OPIFE</name>
<sequence length="85" mass="10013">MAEEFRIAAKQREKHCQIKTLYANGVLFQRWYKLAGKLQNAQEKNQFLRLATKNLRTEIEISESIKVQMQKKLMNRLKVSKGSET</sequence>
<accession>A0A4S2MES7</accession>
<gene>
    <name evidence="1" type="ORF">CRM22_000553</name>
</gene>
<proteinExistence type="predicted"/>
<reference evidence="1 2" key="1">
    <citation type="journal article" date="2019" name="BMC Genomics">
        <title>New insights from Opisthorchis felineus genome: update on genomics of the epidemiologically important liver flukes.</title>
        <authorList>
            <person name="Ershov N.I."/>
            <person name="Mordvinov V.A."/>
            <person name="Prokhortchouk E.B."/>
            <person name="Pakharukova M.Y."/>
            <person name="Gunbin K.V."/>
            <person name="Ustyantsev K."/>
            <person name="Genaev M.A."/>
            <person name="Blinov A.G."/>
            <person name="Mazur A."/>
            <person name="Boulygina E."/>
            <person name="Tsygankova S."/>
            <person name="Khrameeva E."/>
            <person name="Chekanov N."/>
            <person name="Fan G."/>
            <person name="Xiao A."/>
            <person name="Zhang H."/>
            <person name="Xu X."/>
            <person name="Yang H."/>
            <person name="Solovyev V."/>
            <person name="Lee S.M."/>
            <person name="Liu X."/>
            <person name="Afonnikov D.A."/>
            <person name="Skryabin K.G."/>
        </authorList>
    </citation>
    <scope>NUCLEOTIDE SEQUENCE [LARGE SCALE GENOMIC DNA]</scope>
    <source>
        <strain evidence="1">AK-0245</strain>
        <tissue evidence="1">Whole organism</tissue>
    </source>
</reference>
<protein>
    <submittedName>
        <fullName evidence="1">Uncharacterized protein</fullName>
    </submittedName>
</protein>
<organism evidence="1 2">
    <name type="scientific">Opisthorchis felineus</name>
    <dbReference type="NCBI Taxonomy" id="147828"/>
    <lineage>
        <taxon>Eukaryota</taxon>
        <taxon>Metazoa</taxon>
        <taxon>Spiralia</taxon>
        <taxon>Lophotrochozoa</taxon>
        <taxon>Platyhelminthes</taxon>
        <taxon>Trematoda</taxon>
        <taxon>Digenea</taxon>
        <taxon>Opisthorchiida</taxon>
        <taxon>Opisthorchiata</taxon>
        <taxon>Opisthorchiidae</taxon>
        <taxon>Opisthorchis</taxon>
    </lineage>
</organism>
<evidence type="ECO:0000313" key="1">
    <source>
        <dbReference type="EMBL" id="TGZ75132.1"/>
    </source>
</evidence>
<dbReference type="AlphaFoldDB" id="A0A4S2MES7"/>
<dbReference type="Proteomes" id="UP000308267">
    <property type="component" value="Unassembled WGS sequence"/>
</dbReference>
<feature type="non-terminal residue" evidence="1">
    <location>
        <position position="85"/>
    </location>
</feature>